<dbReference type="InterPro" id="IPR013126">
    <property type="entry name" value="Hsp_70_fam"/>
</dbReference>
<organism evidence="4 5">
    <name type="scientific">Elsinoe ampelina</name>
    <dbReference type="NCBI Taxonomy" id="302913"/>
    <lineage>
        <taxon>Eukaryota</taxon>
        <taxon>Fungi</taxon>
        <taxon>Dikarya</taxon>
        <taxon>Ascomycota</taxon>
        <taxon>Pezizomycotina</taxon>
        <taxon>Dothideomycetes</taxon>
        <taxon>Dothideomycetidae</taxon>
        <taxon>Myriangiales</taxon>
        <taxon>Elsinoaceae</taxon>
        <taxon>Elsinoe</taxon>
    </lineage>
</organism>
<evidence type="ECO:0000256" key="1">
    <source>
        <dbReference type="ARBA" id="ARBA00022741"/>
    </source>
</evidence>
<name>A0A6A6GRQ4_9PEZI</name>
<evidence type="ECO:0000313" key="5">
    <source>
        <dbReference type="Proteomes" id="UP000799538"/>
    </source>
</evidence>
<dbReference type="InterPro" id="IPR043129">
    <property type="entry name" value="ATPase_NBD"/>
</dbReference>
<dbReference type="GO" id="GO:0005524">
    <property type="term" value="F:ATP binding"/>
    <property type="evidence" value="ECO:0007669"/>
    <property type="project" value="UniProtKB-KW"/>
</dbReference>
<evidence type="ECO:0000256" key="3">
    <source>
        <dbReference type="SAM" id="MobiDB-lite"/>
    </source>
</evidence>
<keyword evidence="1" id="KW-0547">Nucleotide-binding</keyword>
<dbReference type="EMBL" id="ML992501">
    <property type="protein sequence ID" value="KAF2228278.1"/>
    <property type="molecule type" value="Genomic_DNA"/>
</dbReference>
<gene>
    <name evidence="4" type="ORF">BDZ85DRAFT_301314</name>
</gene>
<dbReference type="CDD" id="cd10170">
    <property type="entry name" value="ASKHA_NBD_HSP70"/>
    <property type="match status" value="1"/>
</dbReference>
<dbReference type="Gene3D" id="3.90.640.10">
    <property type="entry name" value="Actin, Chain A, domain 4"/>
    <property type="match status" value="1"/>
</dbReference>
<dbReference type="AlphaFoldDB" id="A0A6A6GRQ4"/>
<dbReference type="Proteomes" id="UP000799538">
    <property type="component" value="Unassembled WGS sequence"/>
</dbReference>
<evidence type="ECO:0008006" key="6">
    <source>
        <dbReference type="Google" id="ProtNLM"/>
    </source>
</evidence>
<feature type="region of interest" description="Disordered" evidence="3">
    <location>
        <begin position="1"/>
        <end position="20"/>
    </location>
</feature>
<dbReference type="PANTHER" id="PTHR14187">
    <property type="entry name" value="ALPHA KINASE/ELONGATION FACTOR 2 KINASE"/>
    <property type="match status" value="1"/>
</dbReference>
<dbReference type="Pfam" id="PF00012">
    <property type="entry name" value="HSP70"/>
    <property type="match status" value="1"/>
</dbReference>
<dbReference type="OrthoDB" id="2963168at2759"/>
<keyword evidence="5" id="KW-1185">Reference proteome</keyword>
<evidence type="ECO:0000313" key="4">
    <source>
        <dbReference type="EMBL" id="KAF2228278.1"/>
    </source>
</evidence>
<accession>A0A6A6GRQ4</accession>
<feature type="compositionally biased region" description="Basic and acidic residues" evidence="3">
    <location>
        <begin position="9"/>
        <end position="18"/>
    </location>
</feature>
<dbReference type="GO" id="GO:0140662">
    <property type="term" value="F:ATP-dependent protein folding chaperone"/>
    <property type="evidence" value="ECO:0007669"/>
    <property type="project" value="InterPro"/>
</dbReference>
<keyword evidence="2" id="KW-0067">ATP-binding</keyword>
<dbReference type="Gene3D" id="3.30.420.40">
    <property type="match status" value="2"/>
</dbReference>
<evidence type="ECO:0000256" key="2">
    <source>
        <dbReference type="ARBA" id="ARBA00022840"/>
    </source>
</evidence>
<dbReference type="SUPFAM" id="SSF53067">
    <property type="entry name" value="Actin-like ATPase domain"/>
    <property type="match status" value="2"/>
</dbReference>
<proteinExistence type="predicted"/>
<dbReference type="PANTHER" id="PTHR14187:SF5">
    <property type="entry name" value="HEAT SHOCK 70 KDA PROTEIN 12A"/>
    <property type="match status" value="1"/>
</dbReference>
<dbReference type="PRINTS" id="PR00301">
    <property type="entry name" value="HEATSHOCK70"/>
</dbReference>
<protein>
    <recommendedName>
        <fullName evidence="6">Actin-like ATPase domain-containing protein</fullName>
    </recommendedName>
</protein>
<sequence>MSSKKRRSERQEARRPETQQHFTVAVDLGSSGAALCVCHEADEKTMDRFYINTKWPGSIRRVCKAPVRLIYDKNGAVERCGFQVSAHENSVQHFKMCLDKSNKFPPGLSRSDIEASFKRAGVTAQEAAIDYLTELRDIVVKEFLPRQYGNVISRNPKITWVVTVPAIWSDQAKETTAAAARKAGMGPTVKIVTEPEAAAIFTLSNKASLQLQVGDIFVVCDAGGGTTDVITYEIKKTDGDGTIYFGEVVSGEGALCGGEFVDKEFKLLLHRRLRARGMARLEANPQVLKDVIDYFQNNIKENFDALSSDPTVKNFSVPFNYLFEDDTAAHMRSGRMDLSCDDLQALFDPYLDRGISVVGSQVNRVQQTGRRCRGIIVVGGFGQSPYLQSKMKQRFQDPGLPEDNLEIISPDNGQSAIVQGAVLQAVSGGGKVISRKARVCFGVPDEPVYDEEVHGKKAETFIDHVDGLVKVKKHIYWLIKKNDDFVAGEWAVEQYKRLFLPRELEQQKRSPQGMYEKLYICDSEDPSCFVTDDNVQYLGIVKVKKGCGAIHASAYNRVPETGPVQHYELPYDLRVAPEMGIMKFEFVVDNIVYGETKIDFV</sequence>
<reference evidence="5" key="1">
    <citation type="journal article" date="2020" name="Stud. Mycol.">
        <title>101 Dothideomycetes genomes: A test case for predicting lifestyles and emergence of pathogens.</title>
        <authorList>
            <person name="Haridas S."/>
            <person name="Albert R."/>
            <person name="Binder M."/>
            <person name="Bloem J."/>
            <person name="LaButti K."/>
            <person name="Salamov A."/>
            <person name="Andreopoulos B."/>
            <person name="Baker S."/>
            <person name="Barry K."/>
            <person name="Bills G."/>
            <person name="Bluhm B."/>
            <person name="Cannon C."/>
            <person name="Castanera R."/>
            <person name="Culley D."/>
            <person name="Daum C."/>
            <person name="Ezra D."/>
            <person name="Gonzalez J."/>
            <person name="Henrissat B."/>
            <person name="Kuo A."/>
            <person name="Liang C."/>
            <person name="Lipzen A."/>
            <person name="Lutzoni F."/>
            <person name="Magnuson J."/>
            <person name="Mondo S."/>
            <person name="Nolan M."/>
            <person name="Ohm R."/>
            <person name="Pangilinan J."/>
            <person name="Park H.-J."/>
            <person name="Ramirez L."/>
            <person name="Alfaro M."/>
            <person name="Sun H."/>
            <person name="Tritt A."/>
            <person name="Yoshinaga Y."/>
            <person name="Zwiers L.-H."/>
            <person name="Turgeon B."/>
            <person name="Goodwin S."/>
            <person name="Spatafora J."/>
            <person name="Crous P."/>
            <person name="Grigoriev I."/>
        </authorList>
    </citation>
    <scope>NUCLEOTIDE SEQUENCE [LARGE SCALE GENOMIC DNA]</scope>
    <source>
        <strain evidence="5">CECT 20119</strain>
    </source>
</reference>